<dbReference type="AlphaFoldDB" id="A0A3M6U717"/>
<evidence type="ECO:0000256" key="1">
    <source>
        <dbReference type="ARBA" id="ARBA00005662"/>
    </source>
</evidence>
<dbReference type="InterPro" id="IPR052169">
    <property type="entry name" value="CW_Biosynth-Accessory"/>
</dbReference>
<sequence>MDHIWTLFTLMSTYGVLNEAAKDTLSLVFAGDINFSDPVRFDVKRHLYSYNDTLKRVAQYIREADIAFGNLESPFVPKQALSGRVLVGKRIFLEAEKKSAPALSFAGFDVMTLANNHLNDFGELPVDYTVNALKEIGIKTVGVTYGPYNSRQVPLIMEKKSIRIGILAYCITQSSPRYKNCSEVRKMFKSGAALYQKEIATKDINDLKAKNVDVIAVLMHWGREYRPRMNNLQREVAQHLTSLGVQLVIGAHPHIQQPYSYFDSRFVDYSVGNLLFVHDYTPDKENITVPFKALQQGRLIRAEVSRNGIIRVQSLPYEIRINKTNHCIQPTPVTKFKWFDVCGQADKACLRH</sequence>
<dbReference type="PANTHER" id="PTHR33393">
    <property type="entry name" value="POLYGLUTAMINE SYNTHESIS ACCESSORY PROTEIN RV0574C-RELATED"/>
    <property type="match status" value="1"/>
</dbReference>
<dbReference type="SUPFAM" id="SSF56300">
    <property type="entry name" value="Metallo-dependent phosphatases"/>
    <property type="match status" value="1"/>
</dbReference>
<comment type="caution">
    <text evidence="3">The sequence shown here is derived from an EMBL/GenBank/DDBJ whole genome shotgun (WGS) entry which is preliminary data.</text>
</comment>
<dbReference type="CDD" id="cd07381">
    <property type="entry name" value="MPP_CapA"/>
    <property type="match status" value="1"/>
</dbReference>
<dbReference type="PANTHER" id="PTHR33393:SF11">
    <property type="entry name" value="POLYGLUTAMINE SYNTHESIS ACCESSORY PROTEIN RV0574C-RELATED"/>
    <property type="match status" value="1"/>
</dbReference>
<dbReference type="Proteomes" id="UP000275408">
    <property type="component" value="Unassembled WGS sequence"/>
</dbReference>
<dbReference type="Gene3D" id="3.60.21.10">
    <property type="match status" value="1"/>
</dbReference>
<protein>
    <recommendedName>
        <fullName evidence="2">Capsule synthesis protein CapA domain-containing protein</fullName>
    </recommendedName>
</protein>
<comment type="similarity">
    <text evidence="1">Belongs to the CapA family.</text>
</comment>
<dbReference type="InterPro" id="IPR029052">
    <property type="entry name" value="Metallo-depent_PP-like"/>
</dbReference>
<dbReference type="SMART" id="SM00854">
    <property type="entry name" value="PGA_cap"/>
    <property type="match status" value="1"/>
</dbReference>
<dbReference type="Pfam" id="PF09587">
    <property type="entry name" value="PGA_cap"/>
    <property type="match status" value="1"/>
</dbReference>
<evidence type="ECO:0000313" key="4">
    <source>
        <dbReference type="Proteomes" id="UP000275408"/>
    </source>
</evidence>
<gene>
    <name evidence="3" type="ORF">pdam_00014441</name>
</gene>
<evidence type="ECO:0000313" key="3">
    <source>
        <dbReference type="EMBL" id="RMX49324.1"/>
    </source>
</evidence>
<feature type="domain" description="Capsule synthesis protein CapA" evidence="2">
    <location>
        <begin position="26"/>
        <end position="278"/>
    </location>
</feature>
<dbReference type="InterPro" id="IPR019079">
    <property type="entry name" value="Capsule_synth_CapA"/>
</dbReference>
<reference evidence="3 4" key="1">
    <citation type="journal article" date="2018" name="Sci. Rep.">
        <title>Comparative analysis of the Pocillopora damicornis genome highlights role of immune system in coral evolution.</title>
        <authorList>
            <person name="Cunning R."/>
            <person name="Bay R.A."/>
            <person name="Gillette P."/>
            <person name="Baker A.C."/>
            <person name="Traylor-Knowles N."/>
        </authorList>
    </citation>
    <scope>NUCLEOTIDE SEQUENCE [LARGE SCALE GENOMIC DNA]</scope>
    <source>
        <strain evidence="3">RSMAS</strain>
        <tissue evidence="3">Whole animal</tissue>
    </source>
</reference>
<dbReference type="EMBL" id="RCHS01002149">
    <property type="protein sequence ID" value="RMX49324.1"/>
    <property type="molecule type" value="Genomic_DNA"/>
</dbReference>
<proteinExistence type="inferred from homology"/>
<name>A0A3M6U717_POCDA</name>
<keyword evidence="4" id="KW-1185">Reference proteome</keyword>
<dbReference type="OMA" id="IRMSSER"/>
<organism evidence="3 4">
    <name type="scientific">Pocillopora damicornis</name>
    <name type="common">Cauliflower coral</name>
    <name type="synonym">Millepora damicornis</name>
    <dbReference type="NCBI Taxonomy" id="46731"/>
    <lineage>
        <taxon>Eukaryota</taxon>
        <taxon>Metazoa</taxon>
        <taxon>Cnidaria</taxon>
        <taxon>Anthozoa</taxon>
        <taxon>Hexacorallia</taxon>
        <taxon>Scleractinia</taxon>
        <taxon>Astrocoeniina</taxon>
        <taxon>Pocilloporidae</taxon>
        <taxon>Pocillopora</taxon>
    </lineage>
</organism>
<accession>A0A3M6U717</accession>
<evidence type="ECO:0000259" key="2">
    <source>
        <dbReference type="SMART" id="SM00854"/>
    </source>
</evidence>
<dbReference type="OrthoDB" id="5947431at2759"/>